<sequence length="518" mass="58946">MFSCVQGREKVDPIFRMMLADLRSRNLAILMMRRFIYAPNARDRLNVTYEMMQRILSYHQCMPALLESVFSFGFREHSIDCTMTSFQSRNPFFEEPHSLSIEELKRSAMSMEYCYGLRSVEPSKGQVEWPWSIRLCSVYHSLDLETAQAAWIVLKANRLIEKLVRDAMASKDSGVQLDTSTVTDALSATFQIHQLVAIWSGSNWSSYVSFLEDSLQELTRPTLAVTMEDVSTNLAPGQITELRRVGSPTQISLEPEEVGEKPTVFRKTRSSLQAFSTRLRTFRTEKSPTQTGSTDAISVTQHQFSFRDLPRVHYIEEKANEALEVLLNNEEVLEESKRYYTDILDGLELDTDAKAFRDSVNSINRVQKDLRTQQRRLRQPLRLLGNRKTLLQGILDYESVKANRILAEQAGATAKNMEDIAVKTKLETVSMRIITLVTLFFLPGTFISTLMSTPIVTFVPGSSSISDRNVSTGALGLFCAISVPLVLLTFAAWGAVYWWESRKENQRQLKTRMLSETA</sequence>
<proteinExistence type="predicted"/>
<reference evidence="3" key="1">
    <citation type="submission" date="2023-04" db="EMBL/GenBank/DDBJ databases">
        <title>Black Yeasts Isolated from many extreme environments.</title>
        <authorList>
            <person name="Coleine C."/>
            <person name="Stajich J.E."/>
            <person name="Selbmann L."/>
        </authorList>
    </citation>
    <scope>NUCLEOTIDE SEQUENCE</scope>
    <source>
        <strain evidence="3">CCFEE 5312</strain>
    </source>
</reference>
<keyword evidence="1" id="KW-0472">Membrane</keyword>
<keyword evidence="1" id="KW-1133">Transmembrane helix</keyword>
<feature type="domain" description="CorA-like transporter" evidence="2">
    <location>
        <begin position="35"/>
        <end position="222"/>
    </location>
</feature>
<dbReference type="EMBL" id="JAWDJX010000044">
    <property type="protein sequence ID" value="KAK3048891.1"/>
    <property type="molecule type" value="Genomic_DNA"/>
</dbReference>
<comment type="caution">
    <text evidence="3">The sequence shown here is derived from an EMBL/GenBank/DDBJ whole genome shotgun (WGS) entry which is preliminary data.</text>
</comment>
<gene>
    <name evidence="3" type="ORF">LTR09_009786</name>
</gene>
<evidence type="ECO:0000313" key="3">
    <source>
        <dbReference type="EMBL" id="KAK3048891.1"/>
    </source>
</evidence>
<protein>
    <recommendedName>
        <fullName evidence="2">CorA-like transporter domain-containing protein</fullName>
    </recommendedName>
</protein>
<feature type="transmembrane region" description="Helical" evidence="1">
    <location>
        <begin position="433"/>
        <end position="455"/>
    </location>
</feature>
<dbReference type="InterPro" id="IPR058257">
    <property type="entry name" value="CorA-like_dom"/>
</dbReference>
<organism evidence="3 4">
    <name type="scientific">Extremus antarcticus</name>
    <dbReference type="NCBI Taxonomy" id="702011"/>
    <lineage>
        <taxon>Eukaryota</taxon>
        <taxon>Fungi</taxon>
        <taxon>Dikarya</taxon>
        <taxon>Ascomycota</taxon>
        <taxon>Pezizomycotina</taxon>
        <taxon>Dothideomycetes</taxon>
        <taxon>Dothideomycetidae</taxon>
        <taxon>Mycosphaerellales</taxon>
        <taxon>Extremaceae</taxon>
        <taxon>Extremus</taxon>
    </lineage>
</organism>
<evidence type="ECO:0000313" key="4">
    <source>
        <dbReference type="Proteomes" id="UP001271007"/>
    </source>
</evidence>
<evidence type="ECO:0000259" key="2">
    <source>
        <dbReference type="Pfam" id="PF26616"/>
    </source>
</evidence>
<feature type="transmembrane region" description="Helical" evidence="1">
    <location>
        <begin position="475"/>
        <end position="499"/>
    </location>
</feature>
<keyword evidence="4" id="KW-1185">Reference proteome</keyword>
<evidence type="ECO:0000256" key="1">
    <source>
        <dbReference type="SAM" id="Phobius"/>
    </source>
</evidence>
<name>A0AAJ0D8I9_9PEZI</name>
<accession>A0AAJ0D8I9</accession>
<dbReference type="AlphaFoldDB" id="A0AAJ0D8I9"/>
<keyword evidence="1" id="KW-0812">Transmembrane</keyword>
<dbReference type="Pfam" id="PF26616">
    <property type="entry name" value="CorA-like"/>
    <property type="match status" value="1"/>
</dbReference>
<dbReference type="Proteomes" id="UP001271007">
    <property type="component" value="Unassembled WGS sequence"/>
</dbReference>